<feature type="transmembrane region" description="Helical" evidence="1">
    <location>
        <begin position="83"/>
        <end position="105"/>
    </location>
</feature>
<gene>
    <name evidence="2" type="ORF">QRO08_10945</name>
</gene>
<keyword evidence="3" id="KW-1185">Reference proteome</keyword>
<feature type="transmembrane region" description="Helical" evidence="1">
    <location>
        <begin position="125"/>
        <end position="145"/>
    </location>
</feature>
<keyword evidence="1" id="KW-0472">Membrane</keyword>
<reference evidence="2 3" key="1">
    <citation type="submission" date="2023-06" db="EMBL/GenBank/DDBJ databases">
        <authorList>
            <person name="Ham H."/>
            <person name="Park D.S."/>
        </authorList>
    </citation>
    <scope>NUCLEOTIDE SEQUENCE [LARGE SCALE GENOMIC DNA]</scope>
    <source>
        <strain evidence="2 3">KACC 17005</strain>
    </source>
</reference>
<evidence type="ECO:0000256" key="1">
    <source>
        <dbReference type="SAM" id="Phobius"/>
    </source>
</evidence>
<feature type="transmembrane region" description="Helical" evidence="1">
    <location>
        <begin position="54"/>
        <end position="71"/>
    </location>
</feature>
<dbReference type="RefSeq" id="WP_017438189.1">
    <property type="nucleotide sequence ID" value="NZ_CP023687.1"/>
</dbReference>
<proteinExistence type="predicted"/>
<feature type="transmembrane region" description="Helical" evidence="1">
    <location>
        <begin position="157"/>
        <end position="179"/>
    </location>
</feature>
<name>A0ABY9AVX0_PARCI</name>
<protein>
    <recommendedName>
        <fullName evidence="4">Transmembrane protein</fullName>
    </recommendedName>
</protein>
<organism evidence="2 3">
    <name type="scientific">Paracidovorax citrulli</name>
    <name type="common">Acidovorax citrulli</name>
    <dbReference type="NCBI Taxonomy" id="80869"/>
    <lineage>
        <taxon>Bacteria</taxon>
        <taxon>Pseudomonadati</taxon>
        <taxon>Pseudomonadota</taxon>
        <taxon>Betaproteobacteria</taxon>
        <taxon>Burkholderiales</taxon>
        <taxon>Comamonadaceae</taxon>
        <taxon>Paracidovorax</taxon>
    </lineage>
</organism>
<keyword evidence="1" id="KW-1133">Transmembrane helix</keyword>
<accession>A0ABY9AVX0</accession>
<dbReference type="Proteomes" id="UP001242732">
    <property type="component" value="Chromosome"/>
</dbReference>
<evidence type="ECO:0000313" key="3">
    <source>
        <dbReference type="Proteomes" id="UP001242732"/>
    </source>
</evidence>
<evidence type="ECO:0000313" key="2">
    <source>
        <dbReference type="EMBL" id="WIY51041.1"/>
    </source>
</evidence>
<sequence>MFTKNALVFLHLLAMAVAIAKMLEYDFRFLGMVHRPVTVERRDELRRTKATMTAALWLLWATGLLFVYIGYAQDPAYVMNEKLWMKILAVSVLTLNGMLMHRFAFPLMMQGGVFLELPLGRMLGLTLFAAVSSVSWLYASFLGIARSWNHVMPFQHALAIYLGLLLLAACGSMALMATLRHLYQRAPEAFALPVRTWKKDTSSSTT</sequence>
<dbReference type="GeneID" id="79792169"/>
<evidence type="ECO:0008006" key="4">
    <source>
        <dbReference type="Google" id="ProtNLM"/>
    </source>
</evidence>
<dbReference type="EMBL" id="CP127363">
    <property type="protein sequence ID" value="WIY51041.1"/>
    <property type="molecule type" value="Genomic_DNA"/>
</dbReference>
<keyword evidence="1" id="KW-0812">Transmembrane</keyword>